<dbReference type="GO" id="GO:0008270">
    <property type="term" value="F:zinc ion binding"/>
    <property type="evidence" value="ECO:0007669"/>
    <property type="project" value="UniProtKB-KW"/>
</dbReference>
<dbReference type="PROSITE" id="PS51319">
    <property type="entry name" value="TFIIS_N"/>
    <property type="match status" value="1"/>
</dbReference>
<dbReference type="Pfam" id="PF08711">
    <property type="entry name" value="Med26"/>
    <property type="match status" value="1"/>
</dbReference>
<feature type="domain" description="C3H1-type" evidence="7">
    <location>
        <begin position="687"/>
        <end position="714"/>
    </location>
</feature>
<dbReference type="PANTHER" id="PTHR46557">
    <property type="entry name" value="SERINE/THREONINE-PROTEIN PHOSPHATASE 1 REGULATORY SUBUNIT 10-RELATED"/>
    <property type="match status" value="1"/>
</dbReference>
<evidence type="ECO:0000256" key="3">
    <source>
        <dbReference type="ARBA" id="ARBA00022833"/>
    </source>
</evidence>
<sequence length="719" mass="80119">MGGSGRGNYTVLEGWIIGDPDKLLESLRDHLTEAGGIREKSISELVSLMHNTNGKLVPKCISLCIISASELSVQSLLCDTDAWDILLKWLQESLKEENFSFLVELMQVYHDLPVTLEQLTRNVCPKLINSLSKKSDNEGVRLLAAEIVKKWKGVINRNSRKDSTEAQVKKRKLESTKKDVSSRDLSSASKEVKRRRSTVKVPPTVMRTAGIEEASDQVVPKSRSEVLAKKRYIVYFYNGSCSKMEIEKAEPVGPIESFHQKITVTPTEPKKSPHEIHESFNFINALANSQPVVRKKRKVCKVDPLGNSSESAPESEEPKGASFESISSETQESKLFSDSESQKKPSITSFVTFAVDKKPRKRVTWAPEESLQQISYFEVDDSERVNVTRVSLAEIRQKEHSLERQLFKRHEEIEIKDAKVWSLVVGPITKRPMWYPPVPLELTLSVEPGCKSVERQVQLDRERFVLQAIYFTRESIPFSPEEPEKEEFEAKLAVEIPLEDLHAKDLLVVNDKGDGNSQMSLNPEVANLVKSLVLNFNQDNTKPSTQSSQLAPVSTTAVSPTGSFNQTSSMNTSPDHISGYGSQDHSEGPIRPDIGPRMPGPPFMSGERCPPPHNGMRPRGPPMRPPLGPGGPMPYRHPQYAPSDVPPPRFARGPMPPPPFRGPPPSMYGGGRPPMNGPCSGGGRRGGRVEQVCKFFQQGNCRNGSNCHFLHPGYQSSNW</sequence>
<evidence type="ECO:0000313" key="9">
    <source>
        <dbReference type="EMBL" id="VDM18263.1"/>
    </source>
</evidence>
<protein>
    <submittedName>
        <fullName evidence="11">Serine/threonine-protein phosphatase 1 regulatory subunit 10</fullName>
    </submittedName>
</protein>
<dbReference type="InterPro" id="IPR041367">
    <property type="entry name" value="Znf-CCCH_4"/>
</dbReference>
<keyword evidence="1 5" id="KW-0479">Metal-binding</keyword>
<feature type="compositionally biased region" description="Basic and acidic residues" evidence="6">
    <location>
        <begin position="331"/>
        <end position="341"/>
    </location>
</feature>
<dbReference type="InterPro" id="IPR017923">
    <property type="entry name" value="TFIIS_N"/>
</dbReference>
<dbReference type="GO" id="GO:0008157">
    <property type="term" value="F:protein phosphatase 1 binding"/>
    <property type="evidence" value="ECO:0007669"/>
    <property type="project" value="TreeGrafter"/>
</dbReference>
<keyword evidence="10" id="KW-1185">Reference proteome</keyword>
<evidence type="ECO:0000313" key="10">
    <source>
        <dbReference type="Proteomes" id="UP000274429"/>
    </source>
</evidence>
<name>A0A0R3WLH0_HYDTA</name>
<dbReference type="GO" id="GO:0000785">
    <property type="term" value="C:chromatin"/>
    <property type="evidence" value="ECO:0007669"/>
    <property type="project" value="TreeGrafter"/>
</dbReference>
<dbReference type="SUPFAM" id="SSF90229">
    <property type="entry name" value="CCCH zinc finger"/>
    <property type="match status" value="1"/>
</dbReference>
<keyword evidence="4" id="KW-0539">Nucleus</keyword>
<feature type="region of interest" description="Disordered" evidence="6">
    <location>
        <begin position="162"/>
        <end position="199"/>
    </location>
</feature>
<reference evidence="9 10" key="2">
    <citation type="submission" date="2018-11" db="EMBL/GenBank/DDBJ databases">
        <authorList>
            <consortium name="Pathogen Informatics"/>
        </authorList>
    </citation>
    <scope>NUCLEOTIDE SEQUENCE [LARGE SCALE GENOMIC DNA]</scope>
</reference>
<feature type="compositionally biased region" description="Basic and acidic residues" evidence="6">
    <location>
        <begin position="162"/>
        <end position="182"/>
    </location>
</feature>
<feature type="region of interest" description="Disordered" evidence="6">
    <location>
        <begin position="303"/>
        <end position="341"/>
    </location>
</feature>
<dbReference type="PANTHER" id="PTHR46557:SF1">
    <property type="entry name" value="SERINE_THREONINE-PROTEIN PHOSPHATASE 1 REGULATORY SUBUNIT 10"/>
    <property type="match status" value="1"/>
</dbReference>
<dbReference type="SMART" id="SM00356">
    <property type="entry name" value="ZnF_C3H1"/>
    <property type="match status" value="1"/>
</dbReference>
<dbReference type="Gene3D" id="1.20.930.10">
    <property type="entry name" value="Conserved domain common to transcription factors TFIIS, elongin A, CRSP70"/>
    <property type="match status" value="1"/>
</dbReference>
<comment type="subcellular location">
    <subcellularLocation>
        <location evidence="4">Nucleus</location>
    </subcellularLocation>
</comment>
<dbReference type="GO" id="GO:0072357">
    <property type="term" value="C:PTW/PP1 phosphatase complex"/>
    <property type="evidence" value="ECO:0007669"/>
    <property type="project" value="TreeGrafter"/>
</dbReference>
<keyword evidence="3 5" id="KW-0862">Zinc</keyword>
<evidence type="ECO:0000259" key="8">
    <source>
        <dbReference type="PROSITE" id="PS51319"/>
    </source>
</evidence>
<feature type="zinc finger region" description="C3H1-type" evidence="5">
    <location>
        <begin position="687"/>
        <end position="714"/>
    </location>
</feature>
<dbReference type="PROSITE" id="PS50103">
    <property type="entry name" value="ZF_C3H1"/>
    <property type="match status" value="1"/>
</dbReference>
<dbReference type="InterPro" id="IPR036855">
    <property type="entry name" value="Znf_CCCH_sf"/>
</dbReference>
<dbReference type="WBParaSite" id="TTAC_0000160801-mRNA-1">
    <property type="protein sequence ID" value="TTAC_0000160801-mRNA-1"/>
    <property type="gene ID" value="TTAC_0000160801"/>
</dbReference>
<evidence type="ECO:0000256" key="6">
    <source>
        <dbReference type="SAM" id="MobiDB-lite"/>
    </source>
</evidence>
<reference evidence="11" key="1">
    <citation type="submission" date="2017-02" db="UniProtKB">
        <authorList>
            <consortium name="WormBaseParasite"/>
        </authorList>
    </citation>
    <scope>IDENTIFICATION</scope>
</reference>
<dbReference type="Pfam" id="PF18044">
    <property type="entry name" value="zf-CCCH_4"/>
    <property type="match status" value="1"/>
</dbReference>
<feature type="region of interest" description="Disordered" evidence="6">
    <location>
        <begin position="539"/>
        <end position="591"/>
    </location>
</feature>
<dbReference type="InterPro" id="IPR035441">
    <property type="entry name" value="TFIIS/LEDGF_dom_sf"/>
</dbReference>
<accession>A0A0R3WLH0</accession>
<evidence type="ECO:0000313" key="11">
    <source>
        <dbReference type="WBParaSite" id="TTAC_0000160801-mRNA-1"/>
    </source>
</evidence>
<dbReference type="GO" id="GO:0005634">
    <property type="term" value="C:nucleus"/>
    <property type="evidence" value="ECO:0007669"/>
    <property type="project" value="UniProtKB-SubCell"/>
</dbReference>
<dbReference type="Proteomes" id="UP000274429">
    <property type="component" value="Unassembled WGS sequence"/>
</dbReference>
<evidence type="ECO:0000256" key="1">
    <source>
        <dbReference type="ARBA" id="ARBA00022723"/>
    </source>
</evidence>
<gene>
    <name evidence="9" type="ORF">TTAC_LOCUS1595</name>
</gene>
<organism evidence="11">
    <name type="scientific">Hydatigena taeniaeformis</name>
    <name type="common">Feline tapeworm</name>
    <name type="synonym">Taenia taeniaeformis</name>
    <dbReference type="NCBI Taxonomy" id="6205"/>
    <lineage>
        <taxon>Eukaryota</taxon>
        <taxon>Metazoa</taxon>
        <taxon>Spiralia</taxon>
        <taxon>Lophotrochozoa</taxon>
        <taxon>Platyhelminthes</taxon>
        <taxon>Cestoda</taxon>
        <taxon>Eucestoda</taxon>
        <taxon>Cyclophyllidea</taxon>
        <taxon>Taeniidae</taxon>
        <taxon>Hydatigera</taxon>
    </lineage>
</organism>
<feature type="domain" description="TFIIS N-terminal" evidence="8">
    <location>
        <begin position="84"/>
        <end position="158"/>
    </location>
</feature>
<dbReference type="OrthoDB" id="2138378at2759"/>
<dbReference type="EMBL" id="UYWX01000396">
    <property type="protein sequence ID" value="VDM18263.1"/>
    <property type="molecule type" value="Genomic_DNA"/>
</dbReference>
<feature type="compositionally biased region" description="Polar residues" evidence="6">
    <location>
        <begin position="539"/>
        <end position="583"/>
    </location>
</feature>
<dbReference type="STRING" id="6205.A0A0R3WLH0"/>
<dbReference type="SUPFAM" id="SSF47676">
    <property type="entry name" value="Conserved domain common to transcription factors TFIIS, elongin A, CRSP70"/>
    <property type="match status" value="1"/>
</dbReference>
<dbReference type="InterPro" id="IPR000571">
    <property type="entry name" value="Znf_CCCH"/>
</dbReference>
<evidence type="ECO:0000256" key="2">
    <source>
        <dbReference type="ARBA" id="ARBA00022771"/>
    </source>
</evidence>
<proteinExistence type="predicted"/>
<keyword evidence="2 5" id="KW-0863">Zinc-finger</keyword>
<evidence type="ECO:0000259" key="7">
    <source>
        <dbReference type="PROSITE" id="PS50103"/>
    </source>
</evidence>
<dbReference type="Gene3D" id="4.10.1000.10">
    <property type="entry name" value="Zinc finger, CCCH-type"/>
    <property type="match status" value="1"/>
</dbReference>
<evidence type="ECO:0000256" key="4">
    <source>
        <dbReference type="PROSITE-ProRule" id="PRU00649"/>
    </source>
</evidence>
<dbReference type="AlphaFoldDB" id="A0A0R3WLH0"/>
<evidence type="ECO:0000256" key="5">
    <source>
        <dbReference type="PROSITE-ProRule" id="PRU00723"/>
    </source>
</evidence>